<evidence type="ECO:0000256" key="3">
    <source>
        <dbReference type="ARBA" id="ARBA00022448"/>
    </source>
</evidence>
<evidence type="ECO:0000256" key="4">
    <source>
        <dbReference type="ARBA" id="ARBA00022692"/>
    </source>
</evidence>
<accession>A0A553NQ39</accession>
<keyword evidence="3 9" id="KW-0813">Transport</keyword>
<feature type="region of interest" description="Disordered" evidence="10">
    <location>
        <begin position="1"/>
        <end position="24"/>
    </location>
</feature>
<evidence type="ECO:0000256" key="5">
    <source>
        <dbReference type="ARBA" id="ARBA00022737"/>
    </source>
</evidence>
<evidence type="ECO:0000256" key="1">
    <source>
        <dbReference type="ARBA" id="ARBA00004141"/>
    </source>
</evidence>
<comment type="caution">
    <text evidence="11">The sequence shown here is derived from an EMBL/GenBank/DDBJ whole genome shotgun (WGS) entry which is preliminary data.</text>
</comment>
<sequence>MTAATNAAKLPPVSSPRSVIKSSTGNQIQPGIAIQLLTAGSAACVADLFTFPLDTAKVRLQVQGESSSASLTSSARPRYSGVVGTISAISKREGVKALYNGIIPGLQRQMAFSAIRIGAYERVKKFIQDGTGLDSGIGLLFVRIAAGSATGTMAILTAQPTDVVKVRMQAEAREPGQRSQYRGVVDAYSTIARKEGIRGLYKGTFPNIGRTAIINVGEIVVYDVVKDHLITSQLMTDGIPCHFTAAIAAGFTATLIASPVDVIKTRFMNSPDGKYGGAIHCAMETGKNEGFKAFYKGFTVSFTRLVCWNICLWITYEQFKKAVINMYN</sequence>
<feature type="compositionally biased region" description="Polar residues" evidence="10">
    <location>
        <begin position="15"/>
        <end position="24"/>
    </location>
</feature>
<dbReference type="GO" id="GO:0016020">
    <property type="term" value="C:membrane"/>
    <property type="evidence" value="ECO:0007669"/>
    <property type="project" value="UniProtKB-SubCell"/>
</dbReference>
<comment type="similarity">
    <text evidence="2 9">Belongs to the mitochondrial carrier (TC 2.A.29) family.</text>
</comment>
<dbReference type="EMBL" id="VCGU01000011">
    <property type="protein sequence ID" value="TRY67530.1"/>
    <property type="molecule type" value="Genomic_DNA"/>
</dbReference>
<evidence type="ECO:0000256" key="9">
    <source>
        <dbReference type="RuleBase" id="RU000488"/>
    </source>
</evidence>
<dbReference type="PRINTS" id="PR00784">
    <property type="entry name" value="MTUNCOUPLING"/>
</dbReference>
<evidence type="ECO:0000313" key="11">
    <source>
        <dbReference type="EMBL" id="TRY67530.1"/>
    </source>
</evidence>
<dbReference type="InterPro" id="IPR018108">
    <property type="entry name" value="MCP_transmembrane"/>
</dbReference>
<dbReference type="PROSITE" id="PS50920">
    <property type="entry name" value="SOLCAR"/>
    <property type="match status" value="3"/>
</dbReference>
<feature type="repeat" description="Solcar" evidence="8">
    <location>
        <begin position="237"/>
        <end position="322"/>
    </location>
</feature>
<gene>
    <name evidence="11" type="ORF">TCAL_03322</name>
</gene>
<dbReference type="OMA" id="HARRYCS"/>
<keyword evidence="4 8" id="KW-0812">Transmembrane</keyword>
<keyword evidence="12" id="KW-1185">Reference proteome</keyword>
<dbReference type="InterPro" id="IPR002067">
    <property type="entry name" value="MCP"/>
</dbReference>
<feature type="repeat" description="Solcar" evidence="8">
    <location>
        <begin position="30"/>
        <end position="126"/>
    </location>
</feature>
<name>A0A553NQ39_TIGCA</name>
<proteinExistence type="inferred from homology"/>
<keyword evidence="6" id="KW-1133">Transmembrane helix</keyword>
<evidence type="ECO:0000256" key="8">
    <source>
        <dbReference type="PROSITE-ProRule" id="PRU00282"/>
    </source>
</evidence>
<dbReference type="InterPro" id="IPR023395">
    <property type="entry name" value="MCP_dom_sf"/>
</dbReference>
<dbReference type="AlphaFoldDB" id="A0A553NQ39"/>
<keyword evidence="7 8" id="KW-0472">Membrane</keyword>
<dbReference type="SUPFAM" id="SSF103506">
    <property type="entry name" value="Mitochondrial carrier"/>
    <property type="match status" value="1"/>
</dbReference>
<feature type="repeat" description="Solcar" evidence="8">
    <location>
        <begin position="138"/>
        <end position="228"/>
    </location>
</feature>
<keyword evidence="5" id="KW-0677">Repeat</keyword>
<evidence type="ECO:0000256" key="10">
    <source>
        <dbReference type="SAM" id="MobiDB-lite"/>
    </source>
</evidence>
<evidence type="ECO:0000256" key="6">
    <source>
        <dbReference type="ARBA" id="ARBA00022989"/>
    </source>
</evidence>
<organism evidence="11 12">
    <name type="scientific">Tigriopus californicus</name>
    <name type="common">Marine copepod</name>
    <dbReference type="NCBI Taxonomy" id="6832"/>
    <lineage>
        <taxon>Eukaryota</taxon>
        <taxon>Metazoa</taxon>
        <taxon>Ecdysozoa</taxon>
        <taxon>Arthropoda</taxon>
        <taxon>Crustacea</taxon>
        <taxon>Multicrustacea</taxon>
        <taxon>Hexanauplia</taxon>
        <taxon>Copepoda</taxon>
        <taxon>Harpacticoida</taxon>
        <taxon>Harpacticidae</taxon>
        <taxon>Tigriopus</taxon>
    </lineage>
</organism>
<evidence type="ECO:0000256" key="7">
    <source>
        <dbReference type="ARBA" id="ARBA00023136"/>
    </source>
</evidence>
<dbReference type="Proteomes" id="UP000318571">
    <property type="component" value="Chromosome 4"/>
</dbReference>
<evidence type="ECO:0000313" key="12">
    <source>
        <dbReference type="Proteomes" id="UP000318571"/>
    </source>
</evidence>
<dbReference type="Pfam" id="PF00153">
    <property type="entry name" value="Mito_carr"/>
    <property type="match status" value="3"/>
</dbReference>
<dbReference type="GO" id="GO:0055085">
    <property type="term" value="P:transmembrane transport"/>
    <property type="evidence" value="ECO:0007669"/>
    <property type="project" value="InterPro"/>
</dbReference>
<evidence type="ECO:0000256" key="2">
    <source>
        <dbReference type="ARBA" id="ARBA00006375"/>
    </source>
</evidence>
<protein>
    <recommendedName>
        <fullName evidence="13">Mitochondrial brown fat uncoupling protein 1</fullName>
    </recommendedName>
</protein>
<dbReference type="STRING" id="6832.A0A553NQ39"/>
<dbReference type="PANTHER" id="PTHR45618">
    <property type="entry name" value="MITOCHONDRIAL DICARBOXYLATE CARRIER-RELATED"/>
    <property type="match status" value="1"/>
</dbReference>
<comment type="subcellular location">
    <subcellularLocation>
        <location evidence="1">Membrane</location>
        <topology evidence="1">Multi-pass membrane protein</topology>
    </subcellularLocation>
</comment>
<reference evidence="11 12" key="1">
    <citation type="journal article" date="2018" name="Nat. Ecol. Evol.">
        <title>Genomic signatures of mitonuclear coevolution across populations of Tigriopus californicus.</title>
        <authorList>
            <person name="Barreto F.S."/>
            <person name="Watson E.T."/>
            <person name="Lima T.G."/>
            <person name="Willett C.S."/>
            <person name="Edmands S."/>
            <person name="Li W."/>
            <person name="Burton R.S."/>
        </authorList>
    </citation>
    <scope>NUCLEOTIDE SEQUENCE [LARGE SCALE GENOMIC DNA]</scope>
    <source>
        <strain evidence="11 12">San Diego</strain>
    </source>
</reference>
<dbReference type="Gene3D" id="1.50.40.10">
    <property type="entry name" value="Mitochondrial carrier domain"/>
    <property type="match status" value="1"/>
</dbReference>
<dbReference type="InterPro" id="IPR050391">
    <property type="entry name" value="Mito_Metabolite_Transporter"/>
</dbReference>
<evidence type="ECO:0008006" key="13">
    <source>
        <dbReference type="Google" id="ProtNLM"/>
    </source>
</evidence>
<dbReference type="OrthoDB" id="756301at2759"/>